<evidence type="ECO:0000313" key="8">
    <source>
        <dbReference type="Proteomes" id="UP001596058"/>
    </source>
</evidence>
<reference evidence="8" key="1">
    <citation type="journal article" date="2019" name="Int. J. Syst. Evol. Microbiol.">
        <title>The Global Catalogue of Microorganisms (GCM) 10K type strain sequencing project: providing services to taxonomists for standard genome sequencing and annotation.</title>
        <authorList>
            <consortium name="The Broad Institute Genomics Platform"/>
            <consortium name="The Broad Institute Genome Sequencing Center for Infectious Disease"/>
            <person name="Wu L."/>
            <person name="Ma J."/>
        </authorList>
    </citation>
    <scope>NUCLEOTIDE SEQUENCE [LARGE SCALE GENOMIC DNA]</scope>
    <source>
        <strain evidence="8">CCUG 53903</strain>
    </source>
</reference>
<dbReference type="SMART" id="SM00857">
    <property type="entry name" value="Resolvase"/>
    <property type="match status" value="1"/>
</dbReference>
<dbReference type="PROSITE" id="PS51736">
    <property type="entry name" value="RECOMBINASES_3"/>
    <property type="match status" value="1"/>
</dbReference>
<keyword evidence="4" id="KW-0233">DNA recombination</keyword>
<evidence type="ECO:0000256" key="1">
    <source>
        <dbReference type="ARBA" id="ARBA00009913"/>
    </source>
</evidence>
<gene>
    <name evidence="7" type="ORF">ACFPZ3_43135</name>
</gene>
<dbReference type="Gene3D" id="3.40.50.1390">
    <property type="entry name" value="Resolvase, N-terminal catalytic domain"/>
    <property type="match status" value="1"/>
</dbReference>
<evidence type="ECO:0000313" key="7">
    <source>
        <dbReference type="EMBL" id="MFC5830689.1"/>
    </source>
</evidence>
<dbReference type="EMBL" id="JBHSPA010000056">
    <property type="protein sequence ID" value="MFC5830689.1"/>
    <property type="molecule type" value="Genomic_DNA"/>
</dbReference>
<protein>
    <submittedName>
        <fullName evidence="7">Recombinase family protein</fullName>
    </submittedName>
</protein>
<dbReference type="InterPro" id="IPR006118">
    <property type="entry name" value="Recombinase_CS"/>
</dbReference>
<dbReference type="Proteomes" id="UP001596058">
    <property type="component" value="Unassembled WGS sequence"/>
</dbReference>
<dbReference type="SUPFAM" id="SSF53041">
    <property type="entry name" value="Resolvase-like"/>
    <property type="match status" value="1"/>
</dbReference>
<feature type="domain" description="Resolvase/invertase-type recombinase catalytic" evidence="6">
    <location>
        <begin position="3"/>
        <end position="138"/>
    </location>
</feature>
<keyword evidence="3" id="KW-0238">DNA-binding</keyword>
<keyword evidence="8" id="KW-1185">Reference proteome</keyword>
<sequence length="202" mass="22041">MSADVGYCRVSTADQNPDHQIDALLRAGVDRTNIHLDKASGAKASRPKLDLVLQLLREGDALKVTRLDRLSRSVLHLVTLGAELRERKIGLHVIEQGIDTDTAEGRAMFGMLSVLAELQRELILANTMDGLASARARGRVGGRRPRLSEDQAALAQELYDARVKTVQQIADLFGVPRSTVYGHLNKETTVPRQPKTSSAGRG</sequence>
<dbReference type="InterPro" id="IPR050639">
    <property type="entry name" value="SSR_resolvase"/>
</dbReference>
<comment type="caution">
    <text evidence="7">The sequence shown here is derived from an EMBL/GenBank/DDBJ whole genome shotgun (WGS) entry which is preliminary data.</text>
</comment>
<proteinExistence type="inferred from homology"/>
<dbReference type="PANTHER" id="PTHR30461:SF2">
    <property type="entry name" value="SERINE RECOMBINASE PINE-RELATED"/>
    <property type="match status" value="1"/>
</dbReference>
<dbReference type="Pfam" id="PF02796">
    <property type="entry name" value="HTH_7"/>
    <property type="match status" value="1"/>
</dbReference>
<evidence type="ECO:0000256" key="5">
    <source>
        <dbReference type="PROSITE-ProRule" id="PRU10137"/>
    </source>
</evidence>
<dbReference type="Gene3D" id="1.10.10.60">
    <property type="entry name" value="Homeodomain-like"/>
    <property type="match status" value="1"/>
</dbReference>
<dbReference type="InterPro" id="IPR036162">
    <property type="entry name" value="Resolvase-like_N_sf"/>
</dbReference>
<dbReference type="RefSeq" id="WP_379520170.1">
    <property type="nucleotide sequence ID" value="NZ_JBHSPA010000056.1"/>
</dbReference>
<dbReference type="Pfam" id="PF00239">
    <property type="entry name" value="Resolvase"/>
    <property type="match status" value="1"/>
</dbReference>
<dbReference type="InterPro" id="IPR009057">
    <property type="entry name" value="Homeodomain-like_sf"/>
</dbReference>
<comment type="similarity">
    <text evidence="1">Belongs to the site-specific recombinase resolvase family.</text>
</comment>
<dbReference type="PANTHER" id="PTHR30461">
    <property type="entry name" value="DNA-INVERTASE FROM LAMBDOID PROPHAGE"/>
    <property type="match status" value="1"/>
</dbReference>
<feature type="active site" description="O-(5'-phospho-DNA)-serine intermediate" evidence="5">
    <location>
        <position position="11"/>
    </location>
</feature>
<dbReference type="PROSITE" id="PS00397">
    <property type="entry name" value="RECOMBINASES_1"/>
    <property type="match status" value="1"/>
</dbReference>
<keyword evidence="2" id="KW-0229">DNA integration</keyword>
<evidence type="ECO:0000256" key="4">
    <source>
        <dbReference type="ARBA" id="ARBA00023172"/>
    </source>
</evidence>
<evidence type="ECO:0000259" key="6">
    <source>
        <dbReference type="PROSITE" id="PS51736"/>
    </source>
</evidence>
<evidence type="ECO:0000256" key="2">
    <source>
        <dbReference type="ARBA" id="ARBA00022908"/>
    </source>
</evidence>
<organism evidence="7 8">
    <name type="scientific">Nonomuraea insulae</name>
    <dbReference type="NCBI Taxonomy" id="1616787"/>
    <lineage>
        <taxon>Bacteria</taxon>
        <taxon>Bacillati</taxon>
        <taxon>Actinomycetota</taxon>
        <taxon>Actinomycetes</taxon>
        <taxon>Streptosporangiales</taxon>
        <taxon>Streptosporangiaceae</taxon>
        <taxon>Nonomuraea</taxon>
    </lineage>
</organism>
<dbReference type="SUPFAM" id="SSF46689">
    <property type="entry name" value="Homeodomain-like"/>
    <property type="match status" value="1"/>
</dbReference>
<dbReference type="InterPro" id="IPR006120">
    <property type="entry name" value="Resolvase_HTH_dom"/>
</dbReference>
<accession>A0ABW1CYQ7</accession>
<evidence type="ECO:0000256" key="3">
    <source>
        <dbReference type="ARBA" id="ARBA00023125"/>
    </source>
</evidence>
<dbReference type="CDD" id="cd03768">
    <property type="entry name" value="SR_ResInv"/>
    <property type="match status" value="1"/>
</dbReference>
<name>A0ABW1CYQ7_9ACTN</name>
<dbReference type="InterPro" id="IPR006119">
    <property type="entry name" value="Resolv_N"/>
</dbReference>